<dbReference type="GO" id="GO:0015627">
    <property type="term" value="C:type II protein secretion system complex"/>
    <property type="evidence" value="ECO:0007669"/>
    <property type="project" value="InterPro"/>
</dbReference>
<dbReference type="EMBL" id="CP003597">
    <property type="protein sequence ID" value="AFY87774.1"/>
    <property type="molecule type" value="Genomic_DNA"/>
</dbReference>
<dbReference type="SUPFAM" id="SSF54523">
    <property type="entry name" value="Pili subunits"/>
    <property type="match status" value="1"/>
</dbReference>
<dbReference type="Gene3D" id="3.30.700.10">
    <property type="entry name" value="Glycoprotein, Type 4 Pilin"/>
    <property type="match status" value="1"/>
</dbReference>
<dbReference type="Pfam" id="PF16734">
    <property type="entry name" value="Pilin_GH"/>
    <property type="match status" value="1"/>
</dbReference>
<evidence type="ECO:0000256" key="1">
    <source>
        <dbReference type="ARBA" id="ARBA00022481"/>
    </source>
</evidence>
<protein>
    <submittedName>
        <fullName evidence="3">General secretion pathway protein H</fullName>
    </submittedName>
</protein>
<keyword evidence="2" id="KW-1133">Transmembrane helix</keyword>
<dbReference type="PRINTS" id="PR00813">
    <property type="entry name" value="BCTERIALGSPG"/>
</dbReference>
<accession>K9U0N9</accession>
<feature type="transmembrane region" description="Helical" evidence="2">
    <location>
        <begin position="59"/>
        <end position="82"/>
    </location>
</feature>
<dbReference type="Pfam" id="PF07963">
    <property type="entry name" value="N_methyl"/>
    <property type="match status" value="1"/>
</dbReference>
<dbReference type="HOGENOM" id="CLU_091705_5_0_3"/>
<dbReference type="NCBIfam" id="TIGR02532">
    <property type="entry name" value="IV_pilin_GFxxxE"/>
    <property type="match status" value="1"/>
</dbReference>
<evidence type="ECO:0000256" key="2">
    <source>
        <dbReference type="SAM" id="Phobius"/>
    </source>
</evidence>
<dbReference type="KEGG" id="cthe:Chro_2282"/>
<gene>
    <name evidence="3" type="ORF">Chro_2282</name>
</gene>
<proteinExistence type="predicted"/>
<dbReference type="InterPro" id="IPR000983">
    <property type="entry name" value="Bac_GSPG_pilin"/>
</dbReference>
<dbReference type="Proteomes" id="UP000010384">
    <property type="component" value="Chromosome"/>
</dbReference>
<dbReference type="InParanoid" id="K9U0N9"/>
<keyword evidence="4" id="KW-1185">Reference proteome</keyword>
<organism evidence="3 4">
    <name type="scientific">Chroococcidiopsis thermalis (strain PCC 7203)</name>
    <dbReference type="NCBI Taxonomy" id="251229"/>
    <lineage>
        <taxon>Bacteria</taxon>
        <taxon>Bacillati</taxon>
        <taxon>Cyanobacteriota</taxon>
        <taxon>Cyanophyceae</taxon>
        <taxon>Chroococcidiopsidales</taxon>
        <taxon>Chroococcidiopsidaceae</taxon>
        <taxon>Chroococcidiopsis</taxon>
    </lineage>
</organism>
<dbReference type="GO" id="GO:0015628">
    <property type="term" value="P:protein secretion by the type II secretion system"/>
    <property type="evidence" value="ECO:0007669"/>
    <property type="project" value="InterPro"/>
</dbReference>
<dbReference type="eggNOG" id="COG4968">
    <property type="taxonomic scope" value="Bacteria"/>
</dbReference>
<name>K9U0N9_CHRTP</name>
<dbReference type="AlphaFoldDB" id="K9U0N9"/>
<dbReference type="InterPro" id="IPR045584">
    <property type="entry name" value="Pilin-like"/>
</dbReference>
<dbReference type="InterPro" id="IPR031975">
    <property type="entry name" value="Pilin_GH"/>
</dbReference>
<keyword evidence="2" id="KW-0812">Transmembrane</keyword>
<keyword evidence="2" id="KW-0472">Membrane</keyword>
<dbReference type="OrthoDB" id="458583at2"/>
<dbReference type="InterPro" id="IPR012902">
    <property type="entry name" value="N_methyl_site"/>
</dbReference>
<dbReference type="STRING" id="251229.Chro_2282"/>
<evidence type="ECO:0000313" key="4">
    <source>
        <dbReference type="Proteomes" id="UP000010384"/>
    </source>
</evidence>
<sequence>MCKRFLNINFICSLLLKFRTSNRVKQAQIYSLYLTMKSRLLLTYQYLSIRNRSNSTGFTIIELMVVIIILGILTAIGMKTILNEVPKAKQAEAKSTIAHVNAAQSTYWLTHGSFANAMSGLSIGLPSSTTNYTYNISGDITLGIVNATAVDTMLKGYVGVVERYADANQQSIISAIICESATAGNITSLPTSGRPGTNACGSGNVELGQ</sequence>
<evidence type="ECO:0000313" key="3">
    <source>
        <dbReference type="EMBL" id="AFY87774.1"/>
    </source>
</evidence>
<reference evidence="3 4" key="1">
    <citation type="submission" date="2012-06" db="EMBL/GenBank/DDBJ databases">
        <title>Finished chromosome of genome of Chroococcidiopsis thermalis PCC 7203.</title>
        <authorList>
            <consortium name="US DOE Joint Genome Institute"/>
            <person name="Gugger M."/>
            <person name="Coursin T."/>
            <person name="Rippka R."/>
            <person name="Tandeau De Marsac N."/>
            <person name="Huntemann M."/>
            <person name="Wei C.-L."/>
            <person name="Han J."/>
            <person name="Detter J.C."/>
            <person name="Han C."/>
            <person name="Tapia R."/>
            <person name="Davenport K."/>
            <person name="Daligault H."/>
            <person name="Erkkila T."/>
            <person name="Gu W."/>
            <person name="Munk A.C.C."/>
            <person name="Teshima H."/>
            <person name="Xu Y."/>
            <person name="Chain P."/>
            <person name="Chen A."/>
            <person name="Krypides N."/>
            <person name="Mavromatis K."/>
            <person name="Markowitz V."/>
            <person name="Szeto E."/>
            <person name="Ivanova N."/>
            <person name="Mikhailova N."/>
            <person name="Ovchinnikova G."/>
            <person name="Pagani I."/>
            <person name="Pati A."/>
            <person name="Goodwin L."/>
            <person name="Peters L."/>
            <person name="Pitluck S."/>
            <person name="Woyke T."/>
            <person name="Kerfeld C."/>
        </authorList>
    </citation>
    <scope>NUCLEOTIDE SEQUENCE [LARGE SCALE GENOMIC DNA]</scope>
    <source>
        <strain evidence="3 4">PCC 7203</strain>
    </source>
</reference>
<keyword evidence="1" id="KW-0488">Methylation</keyword>